<keyword evidence="1 2" id="KW-0963">Cytoplasm</keyword>
<dbReference type="NCBIfam" id="TIGR01826">
    <property type="entry name" value="CofD_related"/>
    <property type="match status" value="1"/>
</dbReference>
<dbReference type="GO" id="GO:0008360">
    <property type="term" value="P:regulation of cell shape"/>
    <property type="evidence" value="ECO:0007669"/>
    <property type="project" value="UniProtKB-UniRule"/>
</dbReference>
<dbReference type="PANTHER" id="PTHR30135">
    <property type="entry name" value="UNCHARACTERIZED PROTEIN YVCK-RELATED"/>
    <property type="match status" value="1"/>
</dbReference>
<comment type="similarity">
    <text evidence="2">Belongs to the gluconeogenesis factor family.</text>
</comment>
<dbReference type="EMBL" id="LMTZ01000136">
    <property type="protein sequence ID" value="KST63568.1"/>
    <property type="molecule type" value="Genomic_DNA"/>
</dbReference>
<sequence length="465" mass="51106">MSIGFFKHALNVVQQQSRRRTPHRVSQWFKWLSPGLSVKRWLLISVSGVILACLGLAIWVRLTPIYRIIQLFKIFLEFITDIVPYYVSGPIVLLCGLVLLLWGQTRTVGSVTEAFRPQGEEQLVDALMAHRRLYRGPKIVVVGGGTGLSTLLRGLKAYSANITAIVTVADDGGSSGRLRREIGVLPPGDIRNCLSGLADEEKLLTELFQYRFSAGDGLSGHSFGNLFLTAMSEITGDLERAVAASSKVLAIRGQVLPATLSDVQLWAELTDGRRIEGESNITEAGGKIAKIGCTPAAPPALPTAIKAIKEADCIVMGPGSLYTSVIPNLLVPEISDAIAASTSPRIYVCNIMTQPGETDGYSVADHIEAIDKACGRRLFNSVLVHKKSPSSRALFRYAKEKSHPVFIDREAISKLGRRIVPANVIQEDEVGYVRHNPYQLAKVLLRWYSRTPHKMSRFKKIYSKK</sequence>
<dbReference type="GO" id="GO:0043743">
    <property type="term" value="F:LPPG:FO 2-phospho-L-lactate transferase activity"/>
    <property type="evidence" value="ECO:0007669"/>
    <property type="project" value="InterPro"/>
</dbReference>
<evidence type="ECO:0000256" key="1">
    <source>
        <dbReference type="ARBA" id="ARBA00022490"/>
    </source>
</evidence>
<dbReference type="Gene3D" id="3.40.50.10680">
    <property type="entry name" value="CofD-like domains"/>
    <property type="match status" value="1"/>
</dbReference>
<evidence type="ECO:0000313" key="4">
    <source>
        <dbReference type="EMBL" id="KST63568.1"/>
    </source>
</evidence>
<feature type="transmembrane region" description="Helical" evidence="3">
    <location>
        <begin position="41"/>
        <end position="62"/>
    </location>
</feature>
<dbReference type="Proteomes" id="UP000053372">
    <property type="component" value="Unassembled WGS sequence"/>
</dbReference>
<gene>
    <name evidence="4" type="ORF">BC008_13980</name>
    <name evidence="5" type="ORF">BC008_15980</name>
</gene>
<dbReference type="InterPro" id="IPR010119">
    <property type="entry name" value="Gluconeogen_factor"/>
</dbReference>
<comment type="caution">
    <text evidence="5">The sequence shown here is derived from an EMBL/GenBank/DDBJ whole genome shotgun (WGS) entry which is preliminary data.</text>
</comment>
<name>A0A0V7ZHW9_9CYAN</name>
<dbReference type="InterPro" id="IPR038136">
    <property type="entry name" value="CofD-like_dom_sf"/>
</dbReference>
<proteinExistence type="inferred from homology"/>
<dbReference type="InterPro" id="IPR002882">
    <property type="entry name" value="CofD"/>
</dbReference>
<accession>A0A0V7ZHW9</accession>
<evidence type="ECO:0000256" key="3">
    <source>
        <dbReference type="SAM" id="Phobius"/>
    </source>
</evidence>
<comment type="subcellular location">
    <subcellularLocation>
        <location evidence="2">Cytoplasm</location>
    </subcellularLocation>
</comment>
<protein>
    <recommendedName>
        <fullName evidence="2">Putative gluconeogenesis factor</fullName>
    </recommendedName>
</protein>
<evidence type="ECO:0000313" key="5">
    <source>
        <dbReference type="EMBL" id="KST64142.1"/>
    </source>
</evidence>
<organism evidence="5 6">
    <name type="scientific">Mastigocoleus testarum BC008</name>
    <dbReference type="NCBI Taxonomy" id="371196"/>
    <lineage>
        <taxon>Bacteria</taxon>
        <taxon>Bacillati</taxon>
        <taxon>Cyanobacteriota</taxon>
        <taxon>Cyanophyceae</taxon>
        <taxon>Nostocales</taxon>
        <taxon>Hapalosiphonaceae</taxon>
        <taxon>Mastigocoleus</taxon>
    </lineage>
</organism>
<evidence type="ECO:0000256" key="2">
    <source>
        <dbReference type="HAMAP-Rule" id="MF_00973"/>
    </source>
</evidence>
<keyword evidence="3" id="KW-1133">Transmembrane helix</keyword>
<dbReference type="OrthoDB" id="9783842at2"/>
<keyword evidence="3" id="KW-0472">Membrane</keyword>
<dbReference type="Pfam" id="PF01933">
    <property type="entry name" value="CofD"/>
    <property type="match status" value="1"/>
</dbReference>
<dbReference type="AlphaFoldDB" id="A0A0V7ZHW9"/>
<keyword evidence="6" id="KW-1185">Reference proteome</keyword>
<evidence type="ECO:0000313" key="6">
    <source>
        <dbReference type="Proteomes" id="UP000053372"/>
    </source>
</evidence>
<dbReference type="SUPFAM" id="SSF142338">
    <property type="entry name" value="CofD-like"/>
    <property type="match status" value="1"/>
</dbReference>
<comment type="function">
    <text evidence="2">Required for morphogenesis under gluconeogenic growth conditions.</text>
</comment>
<dbReference type="EMBL" id="LMTZ01000127">
    <property type="protein sequence ID" value="KST64142.1"/>
    <property type="molecule type" value="Genomic_DNA"/>
</dbReference>
<dbReference type="CDD" id="cd07187">
    <property type="entry name" value="YvcK_like"/>
    <property type="match status" value="1"/>
</dbReference>
<feature type="transmembrane region" description="Helical" evidence="3">
    <location>
        <begin position="83"/>
        <end position="102"/>
    </location>
</feature>
<dbReference type="PANTHER" id="PTHR30135:SF3">
    <property type="entry name" value="GLUCONEOGENESIS FACTOR-RELATED"/>
    <property type="match status" value="1"/>
</dbReference>
<keyword evidence="3" id="KW-0812">Transmembrane</keyword>
<dbReference type="HAMAP" id="MF_00973">
    <property type="entry name" value="Gluconeogen_factor"/>
    <property type="match status" value="1"/>
</dbReference>
<reference evidence="5 6" key="1">
    <citation type="journal article" date="2015" name="Genome Announc.">
        <title>Draft Genome of the Euendolithic (true boring) Cyanobacterium Mastigocoleus testarum strain BC008.</title>
        <authorList>
            <person name="Guida B.S."/>
            <person name="Garcia-Pichel F."/>
        </authorList>
    </citation>
    <scope>NUCLEOTIDE SEQUENCE [LARGE SCALE GENOMIC DNA]</scope>
    <source>
        <strain evidence="5 6">BC008</strain>
    </source>
</reference>
<dbReference type="GO" id="GO:0005737">
    <property type="term" value="C:cytoplasm"/>
    <property type="evidence" value="ECO:0007669"/>
    <property type="project" value="UniProtKB-SubCell"/>
</dbReference>
<dbReference type="RefSeq" id="WP_036265310.1">
    <property type="nucleotide sequence ID" value="NZ_LMTZ01000127.1"/>
</dbReference>